<feature type="domain" description="Sulfotransferase" evidence="3">
    <location>
        <begin position="425"/>
        <end position="677"/>
    </location>
</feature>
<name>A0A914B4M8_PATMI</name>
<evidence type="ECO:0000313" key="4">
    <source>
        <dbReference type="EnsemblMetazoa" id="XP_038071226.1"/>
    </source>
</evidence>
<dbReference type="GeneID" id="119740096"/>
<evidence type="ECO:0000256" key="2">
    <source>
        <dbReference type="ARBA" id="ARBA00022679"/>
    </source>
</evidence>
<dbReference type="PANTHER" id="PTHR11783">
    <property type="entry name" value="SULFOTRANSFERASE SULT"/>
    <property type="match status" value="1"/>
</dbReference>
<reference evidence="4" key="1">
    <citation type="submission" date="2022-11" db="UniProtKB">
        <authorList>
            <consortium name="EnsemblMetazoa"/>
        </authorList>
    </citation>
    <scope>IDENTIFICATION</scope>
</reference>
<keyword evidence="5" id="KW-1185">Reference proteome</keyword>
<dbReference type="OrthoDB" id="205623at2759"/>
<proteinExistence type="inferred from homology"/>
<evidence type="ECO:0000313" key="5">
    <source>
        <dbReference type="Proteomes" id="UP000887568"/>
    </source>
</evidence>
<dbReference type="Proteomes" id="UP000887568">
    <property type="component" value="Unplaced"/>
</dbReference>
<comment type="similarity">
    <text evidence="1">Belongs to the sulfotransferase 1 family.</text>
</comment>
<dbReference type="InterPro" id="IPR000863">
    <property type="entry name" value="Sulfotransferase_dom"/>
</dbReference>
<dbReference type="InterPro" id="IPR027417">
    <property type="entry name" value="P-loop_NTPase"/>
</dbReference>
<dbReference type="GO" id="GO:0008146">
    <property type="term" value="F:sulfotransferase activity"/>
    <property type="evidence" value="ECO:0007669"/>
    <property type="project" value="InterPro"/>
</dbReference>
<keyword evidence="2" id="KW-0808">Transferase</keyword>
<dbReference type="SUPFAM" id="SSF52540">
    <property type="entry name" value="P-loop containing nucleoside triphosphate hydrolases"/>
    <property type="match status" value="2"/>
</dbReference>
<dbReference type="Pfam" id="PF00685">
    <property type="entry name" value="Sulfotransfer_1"/>
    <property type="match status" value="2"/>
</dbReference>
<dbReference type="AlphaFoldDB" id="A0A914B4M8"/>
<organism evidence="4 5">
    <name type="scientific">Patiria miniata</name>
    <name type="common">Bat star</name>
    <name type="synonym">Asterina miniata</name>
    <dbReference type="NCBI Taxonomy" id="46514"/>
    <lineage>
        <taxon>Eukaryota</taxon>
        <taxon>Metazoa</taxon>
        <taxon>Echinodermata</taxon>
        <taxon>Eleutherozoa</taxon>
        <taxon>Asterozoa</taxon>
        <taxon>Asteroidea</taxon>
        <taxon>Valvatacea</taxon>
        <taxon>Valvatida</taxon>
        <taxon>Asterinidae</taxon>
        <taxon>Patiria</taxon>
    </lineage>
</organism>
<dbReference type="Gene3D" id="3.40.50.300">
    <property type="entry name" value="P-loop containing nucleotide triphosphate hydrolases"/>
    <property type="match status" value="2"/>
</dbReference>
<evidence type="ECO:0000256" key="1">
    <source>
        <dbReference type="ARBA" id="ARBA00005771"/>
    </source>
</evidence>
<protein>
    <recommendedName>
        <fullName evidence="3">Sulfotransferase domain-containing protein</fullName>
    </recommendedName>
</protein>
<dbReference type="RefSeq" id="XP_038071226.1">
    <property type="nucleotide sequence ID" value="XM_038215298.1"/>
</dbReference>
<sequence length="684" mass="78802">MDVSSQIKALLPEVINGKTLKELEEETTANDKKYAHFVKGVKLPYVVPLSTIEALKTFEVRDDDVCVVTYPRSGTHWIAEIVSFILNEGRDDFDRTFMKCNLEVTYTPDPSKVESTIPGYKKFEEVNSPRCINSHLPYSLLLPDVVKKSKVVYLARNPKDTLVSYFKLTKPSMPPTFQDFSVFLWLYYAGEMIFGSWFDHVLGYWRQKDHPNILFMKYEDLHKDLKGSIRTVAKHVGKDLSDDVIDHITERVTFGGMKSTYDKFTDVYGEAEALQMTNMFGEDTVFLRKGKVGNWKNTFTEEQSALFDKIYALRMDGTELEFDFDLQYRTAIFNGCVSTLGYCGEVVYLWLYPSVHSVRSVAMNVAEQIQALMPDLINGKTHQQLEEELAAGDKQMGCHVVNGIKFSFTLQQSNLEALKTFEVRDDDVYIFTYPRSGTHWVGEIVQYILHDGKADFDRTFMTNGLELTIANGPTEVESVTPGYKTYAAMASPRCILSHCLESFRPPQILTKQAKMVYVARNPKDMIVSWFNIFKIASHWTFNEVFWAFCLEKMNYGSWFDHVLGYWNQRNDENLLFIKYEDLHKDLRGSICKLAKHLGKDLPDDVIDDILERVTFGGMQKSYQQLEEERGEEGRRMTRRRGIPHLRKGQVGDWKNTFTVAQSALFDKIYALKMKGTGLDFDFEV</sequence>
<feature type="domain" description="Sulfotransferase" evidence="3">
    <location>
        <begin position="62"/>
        <end position="318"/>
    </location>
</feature>
<dbReference type="EnsemblMetazoa" id="XM_038215298.1">
    <property type="protein sequence ID" value="XP_038071226.1"/>
    <property type="gene ID" value="LOC119740096"/>
</dbReference>
<evidence type="ECO:0000259" key="3">
    <source>
        <dbReference type="Pfam" id="PF00685"/>
    </source>
</evidence>
<accession>A0A914B4M8</accession>
<dbReference type="OMA" id="EVLICAY"/>